<feature type="compositionally biased region" description="Low complexity" evidence="1">
    <location>
        <begin position="107"/>
        <end position="118"/>
    </location>
</feature>
<reference evidence="2 3" key="1">
    <citation type="journal article" date="2018" name="BMC Genomics">
        <title>Genomic comparison of Trypanosoma conorhini and Trypanosoma rangeli to Trypanosoma cruzi strains of high and low virulence.</title>
        <authorList>
            <person name="Bradwell K.R."/>
            <person name="Koparde V.N."/>
            <person name="Matveyev A.V."/>
            <person name="Serrano M.G."/>
            <person name="Alves J.M."/>
            <person name="Parikh H."/>
            <person name="Huang B."/>
            <person name="Lee V."/>
            <person name="Espinosa-Alvarez O."/>
            <person name="Ortiz P.A."/>
            <person name="Costa-Martins A.G."/>
            <person name="Teixeira M.M."/>
            <person name="Buck G.A."/>
        </authorList>
    </citation>
    <scope>NUCLEOTIDE SEQUENCE [LARGE SCALE GENOMIC DNA]</scope>
    <source>
        <strain evidence="2 3">AM80</strain>
    </source>
</reference>
<protein>
    <submittedName>
        <fullName evidence="2">Uncharacterized protein</fullName>
    </submittedName>
</protein>
<evidence type="ECO:0000313" key="2">
    <source>
        <dbReference type="EMBL" id="RNE94821.1"/>
    </source>
</evidence>
<proteinExistence type="predicted"/>
<comment type="caution">
    <text evidence="2">The sequence shown here is derived from an EMBL/GenBank/DDBJ whole genome shotgun (WGS) entry which is preliminary data.</text>
</comment>
<dbReference type="EMBL" id="MKGL01001058">
    <property type="protein sequence ID" value="RNE94821.1"/>
    <property type="molecule type" value="Genomic_DNA"/>
</dbReference>
<name>A0A3R7LWB4_TRYRA</name>
<feature type="region of interest" description="Disordered" evidence="1">
    <location>
        <begin position="1"/>
        <end position="25"/>
    </location>
</feature>
<gene>
    <name evidence="2" type="ORF">TraAM80_10570</name>
</gene>
<dbReference type="Proteomes" id="UP000283634">
    <property type="component" value="Unassembled WGS sequence"/>
</dbReference>
<dbReference type="AlphaFoldDB" id="A0A3R7LWB4"/>
<feature type="region of interest" description="Disordered" evidence="1">
    <location>
        <begin position="51"/>
        <end position="118"/>
    </location>
</feature>
<feature type="compositionally biased region" description="Polar residues" evidence="1">
    <location>
        <begin position="9"/>
        <end position="23"/>
    </location>
</feature>
<keyword evidence="3" id="KW-1185">Reference proteome</keyword>
<accession>A0A3R7LWB4</accession>
<evidence type="ECO:0000256" key="1">
    <source>
        <dbReference type="SAM" id="MobiDB-lite"/>
    </source>
</evidence>
<dbReference type="GeneID" id="40334503"/>
<dbReference type="RefSeq" id="XP_029232976.1">
    <property type="nucleotide sequence ID" value="XM_029387182.1"/>
</dbReference>
<sequence>MRATPHSGCPQQTPRQQSRNLCRTSPCGENRLWQRGCTMESMRALSSADGLGTRFVSPEGLPATTETPRAPSAKDAQPVGCRTPPCSPPEWRASLRKDEGLFRVPHAHTTAAPAHGEA</sequence>
<evidence type="ECO:0000313" key="3">
    <source>
        <dbReference type="Proteomes" id="UP000283634"/>
    </source>
</evidence>
<organism evidence="2 3">
    <name type="scientific">Trypanosoma rangeli</name>
    <dbReference type="NCBI Taxonomy" id="5698"/>
    <lineage>
        <taxon>Eukaryota</taxon>
        <taxon>Discoba</taxon>
        <taxon>Euglenozoa</taxon>
        <taxon>Kinetoplastea</taxon>
        <taxon>Metakinetoplastina</taxon>
        <taxon>Trypanosomatida</taxon>
        <taxon>Trypanosomatidae</taxon>
        <taxon>Trypanosoma</taxon>
        <taxon>Herpetosoma</taxon>
    </lineage>
</organism>